<evidence type="ECO:0000256" key="2">
    <source>
        <dbReference type="SAM" id="Phobius"/>
    </source>
</evidence>
<evidence type="ECO:0000313" key="4">
    <source>
        <dbReference type="Proteomes" id="UP001497516"/>
    </source>
</evidence>
<name>A0AAV2GA38_9ROSI</name>
<keyword evidence="2" id="KW-1133">Transmembrane helix</keyword>
<keyword evidence="2" id="KW-0812">Transmembrane</keyword>
<keyword evidence="2" id="KW-0472">Membrane</keyword>
<feature type="region of interest" description="Disordered" evidence="1">
    <location>
        <begin position="43"/>
        <end position="62"/>
    </location>
</feature>
<dbReference type="EMBL" id="OZ034821">
    <property type="protein sequence ID" value="CAL1407519.1"/>
    <property type="molecule type" value="Genomic_DNA"/>
</dbReference>
<dbReference type="AlphaFoldDB" id="A0AAV2GA38"/>
<reference evidence="3 4" key="1">
    <citation type="submission" date="2024-04" db="EMBL/GenBank/DDBJ databases">
        <authorList>
            <person name="Fracassetti M."/>
        </authorList>
    </citation>
    <scope>NUCLEOTIDE SEQUENCE [LARGE SCALE GENOMIC DNA]</scope>
</reference>
<dbReference type="Proteomes" id="UP001497516">
    <property type="component" value="Chromosome 8"/>
</dbReference>
<gene>
    <name evidence="3" type="ORF">LTRI10_LOCUS47180</name>
</gene>
<protein>
    <submittedName>
        <fullName evidence="3">Uncharacterized protein</fullName>
    </submittedName>
</protein>
<feature type="transmembrane region" description="Helical" evidence="2">
    <location>
        <begin position="12"/>
        <end position="32"/>
    </location>
</feature>
<organism evidence="3 4">
    <name type="scientific">Linum trigynum</name>
    <dbReference type="NCBI Taxonomy" id="586398"/>
    <lineage>
        <taxon>Eukaryota</taxon>
        <taxon>Viridiplantae</taxon>
        <taxon>Streptophyta</taxon>
        <taxon>Embryophyta</taxon>
        <taxon>Tracheophyta</taxon>
        <taxon>Spermatophyta</taxon>
        <taxon>Magnoliopsida</taxon>
        <taxon>eudicotyledons</taxon>
        <taxon>Gunneridae</taxon>
        <taxon>Pentapetalae</taxon>
        <taxon>rosids</taxon>
        <taxon>fabids</taxon>
        <taxon>Malpighiales</taxon>
        <taxon>Linaceae</taxon>
        <taxon>Linum</taxon>
    </lineage>
</organism>
<evidence type="ECO:0000256" key="1">
    <source>
        <dbReference type="SAM" id="MobiDB-lite"/>
    </source>
</evidence>
<sequence length="79" mass="8923">MYSCYQTLIDLLAYTVTVCLLGRFPSIASFFFRQLVHRKGPSHGFDPGAKNGPELTEKQSPGVWSEGKSFFRVVWTAHL</sequence>
<keyword evidence="4" id="KW-1185">Reference proteome</keyword>
<accession>A0AAV2GA38</accession>
<proteinExistence type="predicted"/>
<evidence type="ECO:0000313" key="3">
    <source>
        <dbReference type="EMBL" id="CAL1407519.1"/>
    </source>
</evidence>